<sequence>MVQLDASTNTPSPRSTRPEAPLWDPGQSPQDQCVQSQYAPTGSSFFLEMTFALMSPCGLQQLRPSSQDRGKSTESPPASAVIPKGPRAR</sequence>
<protein>
    <submittedName>
        <fullName evidence="2">Uncharacterized protein</fullName>
    </submittedName>
</protein>
<reference evidence="2" key="2">
    <citation type="submission" date="2021-09" db="EMBL/GenBank/DDBJ databases">
        <authorList>
            <person name="Jia N."/>
            <person name="Wang J."/>
            <person name="Shi W."/>
            <person name="Du L."/>
            <person name="Sun Y."/>
            <person name="Zhan W."/>
            <person name="Jiang J."/>
            <person name="Wang Q."/>
            <person name="Zhang B."/>
            <person name="Ji P."/>
            <person name="Sakyi L.B."/>
            <person name="Cui X."/>
            <person name="Yuan T."/>
            <person name="Jiang B."/>
            <person name="Yang W."/>
            <person name="Lam T.T.-Y."/>
            <person name="Chang Q."/>
            <person name="Ding S."/>
            <person name="Wang X."/>
            <person name="Zhu J."/>
            <person name="Ruan X."/>
            <person name="Zhao L."/>
            <person name="Wei J."/>
            <person name="Que T."/>
            <person name="Du C."/>
            <person name="Cheng J."/>
            <person name="Dai P."/>
            <person name="Han X."/>
            <person name="Huang E."/>
            <person name="Gao Y."/>
            <person name="Liu J."/>
            <person name="Shao H."/>
            <person name="Ye R."/>
            <person name="Li L."/>
            <person name="Wei W."/>
            <person name="Wang X."/>
            <person name="Wang C."/>
            <person name="Huo Q."/>
            <person name="Li W."/>
            <person name="Guo W."/>
            <person name="Chen H."/>
            <person name="Chen S."/>
            <person name="Zhou L."/>
            <person name="Zhou L."/>
            <person name="Ni X."/>
            <person name="Tian J."/>
            <person name="Zhou Y."/>
            <person name="Sheng Y."/>
            <person name="Liu T."/>
            <person name="Pan Y."/>
            <person name="Xia L."/>
            <person name="Li J."/>
            <person name="Zhao F."/>
            <person name="Cao W."/>
        </authorList>
    </citation>
    <scope>NUCLEOTIDE SEQUENCE</scope>
    <source>
        <strain evidence="2">Rsan-2018</strain>
        <tissue evidence="2">Larvae</tissue>
    </source>
</reference>
<accession>A0A9D4YQ60</accession>
<feature type="region of interest" description="Disordered" evidence="1">
    <location>
        <begin position="60"/>
        <end position="89"/>
    </location>
</feature>
<reference evidence="2" key="1">
    <citation type="journal article" date="2020" name="Cell">
        <title>Large-Scale Comparative Analyses of Tick Genomes Elucidate Their Genetic Diversity and Vector Capacities.</title>
        <authorList>
            <consortium name="Tick Genome and Microbiome Consortium (TIGMIC)"/>
            <person name="Jia N."/>
            <person name="Wang J."/>
            <person name="Shi W."/>
            <person name="Du L."/>
            <person name="Sun Y."/>
            <person name="Zhan W."/>
            <person name="Jiang J.F."/>
            <person name="Wang Q."/>
            <person name="Zhang B."/>
            <person name="Ji P."/>
            <person name="Bell-Sakyi L."/>
            <person name="Cui X.M."/>
            <person name="Yuan T.T."/>
            <person name="Jiang B.G."/>
            <person name="Yang W.F."/>
            <person name="Lam T.T."/>
            <person name="Chang Q.C."/>
            <person name="Ding S.J."/>
            <person name="Wang X.J."/>
            <person name="Zhu J.G."/>
            <person name="Ruan X.D."/>
            <person name="Zhao L."/>
            <person name="Wei J.T."/>
            <person name="Ye R.Z."/>
            <person name="Que T.C."/>
            <person name="Du C.H."/>
            <person name="Zhou Y.H."/>
            <person name="Cheng J.X."/>
            <person name="Dai P.F."/>
            <person name="Guo W.B."/>
            <person name="Han X.H."/>
            <person name="Huang E.J."/>
            <person name="Li L.F."/>
            <person name="Wei W."/>
            <person name="Gao Y.C."/>
            <person name="Liu J.Z."/>
            <person name="Shao H.Z."/>
            <person name="Wang X."/>
            <person name="Wang C.C."/>
            <person name="Yang T.C."/>
            <person name="Huo Q.B."/>
            <person name="Li W."/>
            <person name="Chen H.Y."/>
            <person name="Chen S.E."/>
            <person name="Zhou L.G."/>
            <person name="Ni X.B."/>
            <person name="Tian J.H."/>
            <person name="Sheng Y."/>
            <person name="Liu T."/>
            <person name="Pan Y.S."/>
            <person name="Xia L.Y."/>
            <person name="Li J."/>
            <person name="Zhao F."/>
            <person name="Cao W.C."/>
        </authorList>
    </citation>
    <scope>NUCLEOTIDE SEQUENCE</scope>
    <source>
        <strain evidence="2">Rsan-2018</strain>
    </source>
</reference>
<feature type="compositionally biased region" description="Polar residues" evidence="1">
    <location>
        <begin position="1"/>
        <end position="15"/>
    </location>
</feature>
<organism evidence="2 3">
    <name type="scientific">Rhipicephalus sanguineus</name>
    <name type="common">Brown dog tick</name>
    <name type="synonym">Ixodes sanguineus</name>
    <dbReference type="NCBI Taxonomy" id="34632"/>
    <lineage>
        <taxon>Eukaryota</taxon>
        <taxon>Metazoa</taxon>
        <taxon>Ecdysozoa</taxon>
        <taxon>Arthropoda</taxon>
        <taxon>Chelicerata</taxon>
        <taxon>Arachnida</taxon>
        <taxon>Acari</taxon>
        <taxon>Parasitiformes</taxon>
        <taxon>Ixodida</taxon>
        <taxon>Ixodoidea</taxon>
        <taxon>Ixodidae</taxon>
        <taxon>Rhipicephalinae</taxon>
        <taxon>Rhipicephalus</taxon>
        <taxon>Rhipicephalus</taxon>
    </lineage>
</organism>
<evidence type="ECO:0000256" key="1">
    <source>
        <dbReference type="SAM" id="MobiDB-lite"/>
    </source>
</evidence>
<comment type="caution">
    <text evidence="2">The sequence shown here is derived from an EMBL/GenBank/DDBJ whole genome shotgun (WGS) entry which is preliminary data.</text>
</comment>
<keyword evidence="3" id="KW-1185">Reference proteome</keyword>
<name>A0A9D4YQ60_RHISA</name>
<feature type="compositionally biased region" description="Polar residues" evidence="1">
    <location>
        <begin position="27"/>
        <end position="36"/>
    </location>
</feature>
<dbReference type="AlphaFoldDB" id="A0A9D4YQ60"/>
<evidence type="ECO:0000313" key="2">
    <source>
        <dbReference type="EMBL" id="KAH7983774.1"/>
    </source>
</evidence>
<dbReference type="EMBL" id="JABSTV010001245">
    <property type="protein sequence ID" value="KAH7983774.1"/>
    <property type="molecule type" value="Genomic_DNA"/>
</dbReference>
<dbReference type="Proteomes" id="UP000821837">
    <property type="component" value="Chromosome 1"/>
</dbReference>
<evidence type="ECO:0000313" key="3">
    <source>
        <dbReference type="Proteomes" id="UP000821837"/>
    </source>
</evidence>
<feature type="region of interest" description="Disordered" evidence="1">
    <location>
        <begin position="1"/>
        <end position="36"/>
    </location>
</feature>
<proteinExistence type="predicted"/>
<gene>
    <name evidence="2" type="ORF">HPB52_014232</name>
</gene>